<dbReference type="Proteomes" id="UP000475037">
    <property type="component" value="Unassembled WGS sequence"/>
</dbReference>
<feature type="non-terminal residue" evidence="1">
    <location>
        <position position="1"/>
    </location>
</feature>
<protein>
    <submittedName>
        <fullName evidence="1">LORF2 protein</fullName>
    </submittedName>
</protein>
<evidence type="ECO:0000313" key="2">
    <source>
        <dbReference type="Proteomes" id="UP000475037"/>
    </source>
</evidence>
<dbReference type="EMBL" id="VOAJ01002542">
    <property type="protein sequence ID" value="KAF0882215.1"/>
    <property type="molecule type" value="Genomic_DNA"/>
</dbReference>
<reference evidence="1 2" key="1">
    <citation type="submission" date="2019-11" db="EMBL/GenBank/DDBJ databases">
        <authorList>
            <person name="Yang C."/>
            <person name="Li F."/>
        </authorList>
    </citation>
    <scope>NUCLEOTIDE SEQUENCE [LARGE SCALE GENOMIC DNA]</scope>
    <source>
        <strain evidence="1">KB4526</strain>
        <tissue evidence="1">Muscle</tissue>
    </source>
</reference>
<feature type="non-terminal residue" evidence="1">
    <location>
        <position position="119"/>
    </location>
</feature>
<proteinExistence type="predicted"/>
<evidence type="ECO:0000313" key="1">
    <source>
        <dbReference type="EMBL" id="KAF0882215.1"/>
    </source>
</evidence>
<accession>A0A6G1B1R3</accession>
<name>A0A6G1B1R3_CROCR</name>
<sequence>QNQTPVRYQYTPMRMSKIFKTDPTRCWQGCDTTGNPVHCRGCGRVRGLQALWKAVWAFLKVKRTPNPRFCHSQGFQQEKGKQHISTRTCTQTSTVALAEMVRNWKEHKHLSTDAKISKQ</sequence>
<gene>
    <name evidence="1" type="primary">Pol_189</name>
    <name evidence="1" type="ORF">FOF47_R05928</name>
</gene>
<dbReference type="AlphaFoldDB" id="A0A6G1B1R3"/>
<keyword evidence="2" id="KW-1185">Reference proteome</keyword>
<organism evidence="1 2">
    <name type="scientific">Crocuta crocuta</name>
    <name type="common">Spotted hyena</name>
    <dbReference type="NCBI Taxonomy" id="9678"/>
    <lineage>
        <taxon>Eukaryota</taxon>
        <taxon>Metazoa</taxon>
        <taxon>Chordata</taxon>
        <taxon>Craniata</taxon>
        <taxon>Vertebrata</taxon>
        <taxon>Euteleostomi</taxon>
        <taxon>Mammalia</taxon>
        <taxon>Eutheria</taxon>
        <taxon>Laurasiatheria</taxon>
        <taxon>Carnivora</taxon>
        <taxon>Feliformia</taxon>
        <taxon>Hyaenidae</taxon>
        <taxon>Crocuta</taxon>
    </lineage>
</organism>
<comment type="caution">
    <text evidence="1">The sequence shown here is derived from an EMBL/GenBank/DDBJ whole genome shotgun (WGS) entry which is preliminary data.</text>
</comment>